<dbReference type="InterPro" id="IPR016040">
    <property type="entry name" value="NAD(P)-bd_dom"/>
</dbReference>
<proteinExistence type="predicted"/>
<feature type="domain" description="NAD(P)-binding" evidence="1">
    <location>
        <begin position="7"/>
        <end position="68"/>
    </location>
</feature>
<protein>
    <recommendedName>
        <fullName evidence="1">NAD(P)-binding domain-containing protein</fullName>
    </recommendedName>
</protein>
<dbReference type="AlphaFoldDB" id="A0A819CRT4"/>
<dbReference type="GO" id="GO:0003824">
    <property type="term" value="F:catalytic activity"/>
    <property type="evidence" value="ECO:0007669"/>
    <property type="project" value="UniProtKB-ARBA"/>
</dbReference>
<evidence type="ECO:0000259" key="1">
    <source>
        <dbReference type="Pfam" id="PF16363"/>
    </source>
</evidence>
<accession>A0A819CRT4</accession>
<dbReference type="InterPro" id="IPR036291">
    <property type="entry name" value="NAD(P)-bd_dom_sf"/>
</dbReference>
<dbReference type="SUPFAM" id="SSF51735">
    <property type="entry name" value="NAD(P)-binding Rossmann-fold domains"/>
    <property type="match status" value="1"/>
</dbReference>
<reference evidence="3" key="1">
    <citation type="submission" date="2021-02" db="EMBL/GenBank/DDBJ databases">
        <authorList>
            <person name="Nowell W R."/>
        </authorList>
    </citation>
    <scope>NUCLEOTIDE SEQUENCE</scope>
</reference>
<dbReference type="Pfam" id="PF16363">
    <property type="entry name" value="GDP_Man_Dehyd"/>
    <property type="match status" value="1"/>
</dbReference>
<dbReference type="EMBL" id="CAJOAZ010001506">
    <property type="protein sequence ID" value="CAF3822749.1"/>
    <property type="molecule type" value="Genomic_DNA"/>
</dbReference>
<organism evidence="3 4">
    <name type="scientific">Adineta steineri</name>
    <dbReference type="NCBI Taxonomy" id="433720"/>
    <lineage>
        <taxon>Eukaryota</taxon>
        <taxon>Metazoa</taxon>
        <taxon>Spiralia</taxon>
        <taxon>Gnathifera</taxon>
        <taxon>Rotifera</taxon>
        <taxon>Eurotatoria</taxon>
        <taxon>Bdelloidea</taxon>
        <taxon>Adinetida</taxon>
        <taxon>Adinetidae</taxon>
        <taxon>Adineta</taxon>
    </lineage>
</organism>
<sequence>MNSDILYIGMTGILENCRLHFTKETCPWIFIASTSHVYSLLSLEEQFINETLPLNPISIYGLTKAQADE</sequence>
<dbReference type="Proteomes" id="UP000663844">
    <property type="component" value="Unassembled WGS sequence"/>
</dbReference>
<evidence type="ECO:0000313" key="3">
    <source>
        <dbReference type="EMBL" id="CAF3822749.1"/>
    </source>
</evidence>
<evidence type="ECO:0000313" key="2">
    <source>
        <dbReference type="EMBL" id="CAF0876795.1"/>
    </source>
</evidence>
<gene>
    <name evidence="2" type="ORF">JYZ213_LOCUS9266</name>
    <name evidence="3" type="ORF">OXD698_LOCUS19549</name>
</gene>
<comment type="caution">
    <text evidence="3">The sequence shown here is derived from an EMBL/GenBank/DDBJ whole genome shotgun (WGS) entry which is preliminary data.</text>
</comment>
<evidence type="ECO:0000313" key="4">
    <source>
        <dbReference type="Proteomes" id="UP000663844"/>
    </source>
</evidence>
<dbReference type="EMBL" id="CAJNOG010000065">
    <property type="protein sequence ID" value="CAF0876795.1"/>
    <property type="molecule type" value="Genomic_DNA"/>
</dbReference>
<dbReference type="Proteomes" id="UP000663845">
    <property type="component" value="Unassembled WGS sequence"/>
</dbReference>
<dbReference type="Gene3D" id="3.40.50.720">
    <property type="entry name" value="NAD(P)-binding Rossmann-like Domain"/>
    <property type="match status" value="1"/>
</dbReference>
<name>A0A819CRT4_9BILA</name>